<keyword evidence="2" id="KW-1185">Reference proteome</keyword>
<dbReference type="Pfam" id="PF18616">
    <property type="entry name" value="CdiI_3"/>
    <property type="match status" value="1"/>
</dbReference>
<gene>
    <name evidence="1" type="ORF">SAMN05421663_102243</name>
</gene>
<accession>A0A1G6L523</accession>
<dbReference type="CDD" id="cd20691">
    <property type="entry name" value="CdiI_EC536-like"/>
    <property type="match status" value="1"/>
</dbReference>
<proteinExistence type="predicted"/>
<dbReference type="AlphaFoldDB" id="A0A1G6L523"/>
<name>A0A1G6L523_9BACI</name>
<evidence type="ECO:0000313" key="2">
    <source>
        <dbReference type="Proteomes" id="UP000198666"/>
    </source>
</evidence>
<dbReference type="OrthoDB" id="1821096at2"/>
<dbReference type="Proteomes" id="UP000198666">
    <property type="component" value="Unassembled WGS sequence"/>
</dbReference>
<dbReference type="InterPro" id="IPR040547">
    <property type="entry name" value="CdiI"/>
</dbReference>
<reference evidence="2" key="1">
    <citation type="submission" date="2016-10" db="EMBL/GenBank/DDBJ databases">
        <authorList>
            <person name="Varghese N."/>
            <person name="Submissions S."/>
        </authorList>
    </citation>
    <scope>NUCLEOTIDE SEQUENCE [LARGE SCALE GENOMIC DNA]</scope>
    <source>
        <strain evidence="2">DSM 21620</strain>
    </source>
</reference>
<dbReference type="RefSeq" id="WP_093726087.1">
    <property type="nucleotide sequence ID" value="NZ_FMZB01000002.1"/>
</dbReference>
<evidence type="ECO:0000313" key="1">
    <source>
        <dbReference type="EMBL" id="SDC37825.1"/>
    </source>
</evidence>
<organism evidence="1 2">
    <name type="scientific">Terribacillus halophilus</name>
    <dbReference type="NCBI Taxonomy" id="361279"/>
    <lineage>
        <taxon>Bacteria</taxon>
        <taxon>Bacillati</taxon>
        <taxon>Bacillota</taxon>
        <taxon>Bacilli</taxon>
        <taxon>Bacillales</taxon>
        <taxon>Bacillaceae</taxon>
        <taxon>Terribacillus</taxon>
    </lineage>
</organism>
<protein>
    <submittedName>
        <fullName evidence="1">Uncharacterized protein</fullName>
    </submittedName>
</protein>
<sequence length="138" mass="16039">MNTNKTMGKLYNLPSPDLNSEDRLGMWYIEFYNKQYDDIAVLDIIRMLNQGFLVEVAVEIAVEHLYKEPLAGEMYDGQLMEALFSIDLNQYNNLLEDVKKMIADISLKLDELDWNSTDDKEEFSRLLQAFQTKISKTG</sequence>
<dbReference type="EMBL" id="FMZB01000002">
    <property type="protein sequence ID" value="SDC37825.1"/>
    <property type="molecule type" value="Genomic_DNA"/>
</dbReference>